<dbReference type="GO" id="GO:0008496">
    <property type="term" value="F:mannan endo-1,6-alpha-mannosidase activity"/>
    <property type="evidence" value="ECO:0007669"/>
    <property type="project" value="UniProtKB-UniRule"/>
</dbReference>
<proteinExistence type="inferred from homology"/>
<evidence type="ECO:0000256" key="12">
    <source>
        <dbReference type="SAM" id="Phobius"/>
    </source>
</evidence>
<dbReference type="PANTHER" id="PTHR12145:SF36">
    <property type="entry name" value="MANNAN ENDO-1,6-ALPHA-MANNOSIDASE DCW1"/>
    <property type="match status" value="1"/>
</dbReference>
<evidence type="ECO:0000256" key="3">
    <source>
        <dbReference type="ARBA" id="ARBA00009699"/>
    </source>
</evidence>
<feature type="chain" id="PRO_5043338474" description="Mannan endo-1,6-alpha-mannosidase" evidence="13">
    <location>
        <begin position="19"/>
        <end position="453"/>
    </location>
</feature>
<evidence type="ECO:0000256" key="11">
    <source>
        <dbReference type="PIRNR" id="PIRNR016302"/>
    </source>
</evidence>
<evidence type="ECO:0000256" key="1">
    <source>
        <dbReference type="ARBA" id="ARBA00001452"/>
    </source>
</evidence>
<dbReference type="PANTHER" id="PTHR12145">
    <property type="entry name" value="MANNAN ENDO-1,6-ALPHA-MANNOSIDASE DCW1"/>
    <property type="match status" value="1"/>
</dbReference>
<feature type="signal peptide" evidence="13">
    <location>
        <begin position="1"/>
        <end position="18"/>
    </location>
</feature>
<dbReference type="Proteomes" id="UP001362899">
    <property type="component" value="Unassembled WGS sequence"/>
</dbReference>
<name>A0AAV5REI4_STABA</name>
<dbReference type="SUPFAM" id="SSF48208">
    <property type="entry name" value="Six-hairpin glycosidases"/>
    <property type="match status" value="1"/>
</dbReference>
<evidence type="ECO:0000256" key="9">
    <source>
        <dbReference type="ARBA" id="ARBA00023295"/>
    </source>
</evidence>
<comment type="similarity">
    <text evidence="3 11">Belongs to the glycosyl hydrolase 76 family.</text>
</comment>
<organism evidence="14 15">
    <name type="scientific">Starmerella bacillaris</name>
    <name type="common">Yeast</name>
    <name type="synonym">Candida zemplinina</name>
    <dbReference type="NCBI Taxonomy" id="1247836"/>
    <lineage>
        <taxon>Eukaryota</taxon>
        <taxon>Fungi</taxon>
        <taxon>Dikarya</taxon>
        <taxon>Ascomycota</taxon>
        <taxon>Saccharomycotina</taxon>
        <taxon>Dipodascomycetes</taxon>
        <taxon>Dipodascales</taxon>
        <taxon>Trichomonascaceae</taxon>
        <taxon>Starmerella</taxon>
    </lineage>
</organism>
<dbReference type="Pfam" id="PF03663">
    <property type="entry name" value="Glyco_hydro_76"/>
    <property type="match status" value="1"/>
</dbReference>
<keyword evidence="5 13" id="KW-0732">Signal</keyword>
<dbReference type="EC" id="3.2.1.101" evidence="4 11"/>
<evidence type="ECO:0000256" key="13">
    <source>
        <dbReference type="SAM" id="SignalP"/>
    </source>
</evidence>
<dbReference type="AlphaFoldDB" id="A0AAV5REI4"/>
<keyword evidence="9 11" id="KW-0326">Glycosidase</keyword>
<feature type="transmembrane region" description="Helical" evidence="12">
    <location>
        <begin position="431"/>
        <end position="452"/>
    </location>
</feature>
<keyword evidence="12" id="KW-1133">Transmembrane helix</keyword>
<evidence type="ECO:0000313" key="14">
    <source>
        <dbReference type="EMBL" id="GMM49960.1"/>
    </source>
</evidence>
<dbReference type="GO" id="GO:0007117">
    <property type="term" value="P:budding cell bud growth"/>
    <property type="evidence" value="ECO:0007669"/>
    <property type="project" value="TreeGrafter"/>
</dbReference>
<gene>
    <name evidence="14" type="ORF">DASB73_009180</name>
</gene>
<dbReference type="GO" id="GO:0016052">
    <property type="term" value="P:carbohydrate catabolic process"/>
    <property type="evidence" value="ECO:0007669"/>
    <property type="project" value="InterPro"/>
</dbReference>
<dbReference type="GO" id="GO:0012505">
    <property type="term" value="C:endomembrane system"/>
    <property type="evidence" value="ECO:0007669"/>
    <property type="project" value="UniProtKB-SubCell"/>
</dbReference>
<evidence type="ECO:0000256" key="8">
    <source>
        <dbReference type="ARBA" id="ARBA00023180"/>
    </source>
</evidence>
<evidence type="ECO:0000256" key="4">
    <source>
        <dbReference type="ARBA" id="ARBA00012350"/>
    </source>
</evidence>
<comment type="subcellular location">
    <subcellularLocation>
        <location evidence="2">Endomembrane system</location>
    </subcellularLocation>
</comment>
<dbReference type="FunFam" id="1.50.10.20:FF:000006">
    <property type="entry name" value="Mannan endo-1,6-alpha-mannosidase"/>
    <property type="match status" value="1"/>
</dbReference>
<dbReference type="Gene3D" id="1.50.10.20">
    <property type="match status" value="1"/>
</dbReference>
<keyword evidence="15" id="KW-1185">Reference proteome</keyword>
<evidence type="ECO:0000256" key="7">
    <source>
        <dbReference type="ARBA" id="ARBA00023136"/>
    </source>
</evidence>
<accession>A0AAV5REI4</accession>
<dbReference type="InterPro" id="IPR008928">
    <property type="entry name" value="6-hairpin_glycosidase_sf"/>
</dbReference>
<evidence type="ECO:0000256" key="2">
    <source>
        <dbReference type="ARBA" id="ARBA00004308"/>
    </source>
</evidence>
<keyword evidence="7 12" id="KW-0472">Membrane</keyword>
<evidence type="ECO:0000256" key="5">
    <source>
        <dbReference type="ARBA" id="ARBA00022729"/>
    </source>
</evidence>
<evidence type="ECO:0000256" key="10">
    <source>
        <dbReference type="ARBA" id="ARBA00023316"/>
    </source>
</evidence>
<reference evidence="14 15" key="1">
    <citation type="journal article" date="2023" name="Elife">
        <title>Identification of key yeast species and microbe-microbe interactions impacting larval growth of Drosophila in the wild.</title>
        <authorList>
            <person name="Mure A."/>
            <person name="Sugiura Y."/>
            <person name="Maeda R."/>
            <person name="Honda K."/>
            <person name="Sakurai N."/>
            <person name="Takahashi Y."/>
            <person name="Watada M."/>
            <person name="Katoh T."/>
            <person name="Gotoh A."/>
            <person name="Gotoh Y."/>
            <person name="Taniguchi I."/>
            <person name="Nakamura K."/>
            <person name="Hayashi T."/>
            <person name="Katayama T."/>
            <person name="Uemura T."/>
            <person name="Hattori Y."/>
        </authorList>
    </citation>
    <scope>NUCLEOTIDE SEQUENCE [LARGE SCALE GENOMIC DNA]</scope>
    <source>
        <strain evidence="14 15">SB-73</strain>
    </source>
</reference>
<evidence type="ECO:0000256" key="6">
    <source>
        <dbReference type="ARBA" id="ARBA00022801"/>
    </source>
</evidence>
<sequence>MWVHTFWLLASTVMGVAWSPDDLSTLQNSTSLIVTGLLDYYPVASSEDSVRLGATPGVFQQPYYWWEAGVAWGVMVDWQYYTEQYGKNDMIKEAMEYQMGTNGNYMPANQSMTEGNDDQGFWALAVMTAAERNFTNPSGNHGWLYSAQAVFNEMVQRWETTTCGGGLRWQIYTWNSGYNYKNVVSNGCFFNLAARLARYTGNSSYADWADKIFDWMTTNTLLFEDGDDWKLYDGATMESNCSTKTEIEWSYNYGLVISGSAYLYDFYNSSSTWLTRVTDVWNRASTQFFQNSIAYESACQPSGKCNNDQRCFKGIFLQLLGQAARLVPALESDIMTAINATAAAAAGSCSGGYDGHTCGLNWLDSSYDNMYGLGEQISALSAMSVTQVLSKNKPYTANNGGSSNGSVDAGVNTGSSSLLSDDTPISGKDKAGAGVITAVLMLFLIGVGVWILI</sequence>
<dbReference type="EMBL" id="BTGC01000003">
    <property type="protein sequence ID" value="GMM49960.1"/>
    <property type="molecule type" value="Genomic_DNA"/>
</dbReference>
<keyword evidence="6 11" id="KW-0378">Hydrolase</keyword>
<dbReference type="InterPro" id="IPR005198">
    <property type="entry name" value="Glyco_hydro_76"/>
</dbReference>
<keyword evidence="12" id="KW-0812">Transmembrane</keyword>
<protein>
    <recommendedName>
        <fullName evidence="4 11">Mannan endo-1,6-alpha-mannosidase</fullName>
        <ecNumber evidence="4 11">3.2.1.101</ecNumber>
    </recommendedName>
</protein>
<keyword evidence="8" id="KW-0325">Glycoprotein</keyword>
<dbReference type="GO" id="GO:0009272">
    <property type="term" value="P:fungal-type cell wall biogenesis"/>
    <property type="evidence" value="ECO:0007669"/>
    <property type="project" value="TreeGrafter"/>
</dbReference>
<evidence type="ECO:0000313" key="15">
    <source>
        <dbReference type="Proteomes" id="UP001362899"/>
    </source>
</evidence>
<dbReference type="InterPro" id="IPR014480">
    <property type="entry name" value="Mannan-1_6-alpha_mannosidase"/>
</dbReference>
<comment type="catalytic activity">
    <reaction evidence="1 11">
        <text>Random hydrolysis of (1-&gt;6)-alpha-D-mannosidic linkages in unbranched (1-&gt;6)-mannans.</text>
        <dbReference type="EC" id="3.2.1.101"/>
    </reaction>
</comment>
<keyword evidence="10" id="KW-0961">Cell wall biogenesis/degradation</keyword>
<dbReference type="GO" id="GO:0071555">
    <property type="term" value="P:cell wall organization"/>
    <property type="evidence" value="ECO:0007669"/>
    <property type="project" value="UniProtKB-KW"/>
</dbReference>
<comment type="caution">
    <text evidence="14">The sequence shown here is derived from an EMBL/GenBank/DDBJ whole genome shotgun (WGS) entry which is preliminary data.</text>
</comment>
<dbReference type="PIRSF" id="PIRSF016302">
    <property type="entry name" value="Man_a_manosd"/>
    <property type="match status" value="1"/>
</dbReference>